<reference evidence="2 3" key="1">
    <citation type="submission" date="2018-08" db="EMBL/GenBank/DDBJ databases">
        <title>A genome reference for cultivated species of the human gut microbiota.</title>
        <authorList>
            <person name="Zou Y."/>
            <person name="Xue W."/>
            <person name="Luo G."/>
        </authorList>
    </citation>
    <scope>NUCLEOTIDE SEQUENCE [LARGE SCALE GENOMIC DNA]</scope>
    <source>
        <strain evidence="2 3">AM25-21AC</strain>
    </source>
</reference>
<dbReference type="InterPro" id="IPR037126">
    <property type="entry name" value="PdaC/RsiV-like_sf"/>
</dbReference>
<dbReference type="Gene3D" id="3.30.565.40">
    <property type="entry name" value="Fervidobacterium nodosum Rt17-B1 like"/>
    <property type="match status" value="1"/>
</dbReference>
<evidence type="ECO:0000313" key="2">
    <source>
        <dbReference type="EMBL" id="RHF52780.1"/>
    </source>
</evidence>
<dbReference type="OrthoDB" id="1669560at2"/>
<dbReference type="RefSeq" id="WP_118174970.1">
    <property type="nucleotide sequence ID" value="NZ_JAQEAO010000037.1"/>
</dbReference>
<sequence length="218" mass="24202">MKHSFLAMTLAAVAVGVSSIFVASPPASASISSEVVKTGDQDSLYPVVHLKDDAAVEAKINADIRNQIEDMKAALNYHYDELQVSYKLKYEGQSYVSLVLCVWTYTHRAAHGMPHYRGVTYSKDTGERTSIRDFVRIGSDDAWRIYNLSVFSGSGKVIPKYQLFQNYADTPLSGNFYLAGRGQVALIYQPYQLAPFAYGMTSIILPANLVEELNEKNP</sequence>
<keyword evidence="1" id="KW-0732">Signal</keyword>
<evidence type="ECO:0000256" key="1">
    <source>
        <dbReference type="SAM" id="SignalP"/>
    </source>
</evidence>
<protein>
    <submittedName>
        <fullName evidence="2">DUF3298/DUF4163 domain-containing protein</fullName>
    </submittedName>
</protein>
<feature type="signal peptide" evidence="1">
    <location>
        <begin position="1"/>
        <end position="29"/>
    </location>
</feature>
<dbReference type="EMBL" id="QRHE01000002">
    <property type="protein sequence ID" value="RHF52780.1"/>
    <property type="molecule type" value="Genomic_DNA"/>
</dbReference>
<gene>
    <name evidence="2" type="ORF">DW674_02380</name>
</gene>
<name>A0A414NYL1_9FIRM</name>
<proteinExistence type="predicted"/>
<accession>A0A414NYL1</accession>
<organism evidence="2 3">
    <name type="scientific">Mitsuokella multacida</name>
    <dbReference type="NCBI Taxonomy" id="52226"/>
    <lineage>
        <taxon>Bacteria</taxon>
        <taxon>Bacillati</taxon>
        <taxon>Bacillota</taxon>
        <taxon>Negativicutes</taxon>
        <taxon>Selenomonadales</taxon>
        <taxon>Selenomonadaceae</taxon>
        <taxon>Mitsuokella</taxon>
    </lineage>
</organism>
<comment type="caution">
    <text evidence="2">The sequence shown here is derived from an EMBL/GenBank/DDBJ whole genome shotgun (WGS) entry which is preliminary data.</text>
</comment>
<feature type="chain" id="PRO_5019486446" evidence="1">
    <location>
        <begin position="30"/>
        <end position="218"/>
    </location>
</feature>
<dbReference type="AlphaFoldDB" id="A0A414NYL1"/>
<dbReference type="Gene3D" id="3.90.640.20">
    <property type="entry name" value="Heat-shock cognate protein, ATPase"/>
    <property type="match status" value="1"/>
</dbReference>
<dbReference type="Proteomes" id="UP000283442">
    <property type="component" value="Unassembled WGS sequence"/>
</dbReference>
<evidence type="ECO:0000313" key="3">
    <source>
        <dbReference type="Proteomes" id="UP000283442"/>
    </source>
</evidence>